<dbReference type="EMBL" id="BDSP01000223">
    <property type="protein sequence ID" value="GAX25394.1"/>
    <property type="molecule type" value="Genomic_DNA"/>
</dbReference>
<dbReference type="Proteomes" id="UP000198406">
    <property type="component" value="Unassembled WGS sequence"/>
</dbReference>
<sequence>MTAINYVGCRLELARDLSLEYEVLSNERFDPFPVYWHYRIPFLWASKGSVGRRVVELTKDLVDVVREKARRREAFRTGDATYNMYICRKL</sequence>
<dbReference type="AlphaFoldDB" id="A0A1Z5KGF8"/>
<protein>
    <submittedName>
        <fullName evidence="1">Uncharacterized protein</fullName>
    </submittedName>
</protein>
<accession>A0A1Z5KGF8</accession>
<gene>
    <name evidence="1" type="ORF">FisN_5Lh492</name>
</gene>
<evidence type="ECO:0000313" key="2">
    <source>
        <dbReference type="Proteomes" id="UP000198406"/>
    </source>
</evidence>
<name>A0A1Z5KGF8_FISSO</name>
<dbReference type="InParanoid" id="A0A1Z5KGF8"/>
<comment type="caution">
    <text evidence="1">The sequence shown here is derived from an EMBL/GenBank/DDBJ whole genome shotgun (WGS) entry which is preliminary data.</text>
</comment>
<proteinExistence type="predicted"/>
<organism evidence="1 2">
    <name type="scientific">Fistulifera solaris</name>
    <name type="common">Oleaginous diatom</name>
    <dbReference type="NCBI Taxonomy" id="1519565"/>
    <lineage>
        <taxon>Eukaryota</taxon>
        <taxon>Sar</taxon>
        <taxon>Stramenopiles</taxon>
        <taxon>Ochrophyta</taxon>
        <taxon>Bacillariophyta</taxon>
        <taxon>Bacillariophyceae</taxon>
        <taxon>Bacillariophycidae</taxon>
        <taxon>Naviculales</taxon>
        <taxon>Naviculaceae</taxon>
        <taxon>Fistulifera</taxon>
    </lineage>
</organism>
<keyword evidence="2" id="KW-1185">Reference proteome</keyword>
<evidence type="ECO:0000313" key="1">
    <source>
        <dbReference type="EMBL" id="GAX25394.1"/>
    </source>
</evidence>
<reference evidence="1 2" key="1">
    <citation type="journal article" date="2015" name="Plant Cell">
        <title>Oil accumulation by the oleaginous diatom Fistulifera solaris as revealed by the genome and transcriptome.</title>
        <authorList>
            <person name="Tanaka T."/>
            <person name="Maeda Y."/>
            <person name="Veluchamy A."/>
            <person name="Tanaka M."/>
            <person name="Abida H."/>
            <person name="Marechal E."/>
            <person name="Bowler C."/>
            <person name="Muto M."/>
            <person name="Sunaga Y."/>
            <person name="Tanaka M."/>
            <person name="Yoshino T."/>
            <person name="Taniguchi T."/>
            <person name="Fukuda Y."/>
            <person name="Nemoto M."/>
            <person name="Matsumoto M."/>
            <person name="Wong P.S."/>
            <person name="Aburatani S."/>
            <person name="Fujibuchi W."/>
        </authorList>
    </citation>
    <scope>NUCLEOTIDE SEQUENCE [LARGE SCALE GENOMIC DNA]</scope>
    <source>
        <strain evidence="1 2">JPCC DA0580</strain>
    </source>
</reference>